<dbReference type="AlphaFoldDB" id="A0A261G2V7"/>
<dbReference type="PROSITE" id="PS51257">
    <property type="entry name" value="PROKAR_LIPOPROTEIN"/>
    <property type="match status" value="1"/>
</dbReference>
<comment type="caution">
    <text evidence="2">The sequence shown here is derived from an EMBL/GenBank/DDBJ whole genome shotgun (WGS) entry which is preliminary data.</text>
</comment>
<dbReference type="EMBL" id="MWXA01000008">
    <property type="protein sequence ID" value="OZG65513.1"/>
    <property type="molecule type" value="Genomic_DNA"/>
</dbReference>
<name>A0A261G2V7_9BIFI</name>
<accession>A0A261G2V7</accession>
<keyword evidence="1" id="KW-0732">Signal</keyword>
<keyword evidence="3" id="KW-1185">Reference proteome</keyword>
<dbReference type="Proteomes" id="UP000216451">
    <property type="component" value="Unassembled WGS sequence"/>
</dbReference>
<evidence type="ECO:0000313" key="3">
    <source>
        <dbReference type="Proteomes" id="UP000216451"/>
    </source>
</evidence>
<evidence type="ECO:0000256" key="1">
    <source>
        <dbReference type="SAM" id="SignalP"/>
    </source>
</evidence>
<feature type="chain" id="PRO_5039632823" description="Lipoprotein" evidence="1">
    <location>
        <begin position="29"/>
        <end position="243"/>
    </location>
</feature>
<reference evidence="2 3" key="1">
    <citation type="journal article" date="2017" name="BMC Genomics">
        <title>Comparative genomic and phylogenomic analyses of the Bifidobacteriaceae family.</title>
        <authorList>
            <person name="Lugli G.A."/>
            <person name="Milani C."/>
            <person name="Turroni F."/>
            <person name="Duranti S."/>
            <person name="Mancabelli L."/>
            <person name="Mangifesta M."/>
            <person name="Ferrario C."/>
            <person name="Modesto M."/>
            <person name="Mattarelli P."/>
            <person name="Jiri K."/>
            <person name="van Sinderen D."/>
            <person name="Ventura M."/>
        </authorList>
    </citation>
    <scope>NUCLEOTIDE SEQUENCE [LARGE SCALE GENOMIC DNA]</scope>
    <source>
        <strain evidence="2 3">LMG 28769</strain>
    </source>
</reference>
<proteinExistence type="predicted"/>
<evidence type="ECO:0008006" key="4">
    <source>
        <dbReference type="Google" id="ProtNLM"/>
    </source>
</evidence>
<protein>
    <recommendedName>
        <fullName evidence="4">Lipoprotein</fullName>
    </recommendedName>
</protein>
<organism evidence="2 3">
    <name type="scientific">Bifidobacterium aquikefiri</name>
    <dbReference type="NCBI Taxonomy" id="1653207"/>
    <lineage>
        <taxon>Bacteria</taxon>
        <taxon>Bacillati</taxon>
        <taxon>Actinomycetota</taxon>
        <taxon>Actinomycetes</taxon>
        <taxon>Bifidobacteriales</taxon>
        <taxon>Bifidobacteriaceae</taxon>
        <taxon>Bifidobacterium</taxon>
    </lineage>
</organism>
<gene>
    <name evidence="2" type="ORF">BAQU_1696</name>
</gene>
<sequence length="243" mass="26968">MKICERYKFVVVCVSVALMLGLSSCGGASSAREYSQAGISSAKVECGKKTDELTSVQKNPETDILEISGWYNDLDERGQGTKSALFKCVISRLSIPKSLVKRMEKNDSQQNYADIGNLKISWFRNSIMLTADFGIKETSKNDAEYYATQSIKHTQTYCESESEDGVYVTNKSNYIGIDTASGIGTGSSPYLCVSRALGIDQSITDDINMWDSKQWNVRSGDFYLGWINQSDVLIFVISSEHLK</sequence>
<evidence type="ECO:0000313" key="2">
    <source>
        <dbReference type="EMBL" id="OZG65513.1"/>
    </source>
</evidence>
<feature type="signal peptide" evidence="1">
    <location>
        <begin position="1"/>
        <end position="28"/>
    </location>
</feature>